<accession>A0A835R1X6</accession>
<evidence type="ECO:0000256" key="2">
    <source>
        <dbReference type="ARBA" id="ARBA00022737"/>
    </source>
</evidence>
<protein>
    <recommendedName>
        <fullName evidence="4">EF-hand domain-containing protein</fullName>
    </recommendedName>
</protein>
<organism evidence="5 6">
    <name type="scientific">Vanilla planifolia</name>
    <name type="common">Vanilla</name>
    <dbReference type="NCBI Taxonomy" id="51239"/>
    <lineage>
        <taxon>Eukaryota</taxon>
        <taxon>Viridiplantae</taxon>
        <taxon>Streptophyta</taxon>
        <taxon>Embryophyta</taxon>
        <taxon>Tracheophyta</taxon>
        <taxon>Spermatophyta</taxon>
        <taxon>Magnoliopsida</taxon>
        <taxon>Liliopsida</taxon>
        <taxon>Asparagales</taxon>
        <taxon>Orchidaceae</taxon>
        <taxon>Vanilloideae</taxon>
        <taxon>Vanilleae</taxon>
        <taxon>Vanilla</taxon>
    </lineage>
</organism>
<comment type="caution">
    <text evidence="5">The sequence shown here is derived from an EMBL/GenBank/DDBJ whole genome shotgun (WGS) entry which is preliminary data.</text>
</comment>
<dbReference type="Pfam" id="PF13499">
    <property type="entry name" value="EF-hand_7"/>
    <property type="match status" value="1"/>
</dbReference>
<feature type="domain" description="EF-hand" evidence="4">
    <location>
        <begin position="107"/>
        <end position="142"/>
    </location>
</feature>
<name>A0A835R1X6_VANPL</name>
<evidence type="ECO:0000256" key="3">
    <source>
        <dbReference type="ARBA" id="ARBA00022837"/>
    </source>
</evidence>
<evidence type="ECO:0000313" key="5">
    <source>
        <dbReference type="EMBL" id="KAG0482869.1"/>
    </source>
</evidence>
<dbReference type="Gene3D" id="1.10.238.10">
    <property type="entry name" value="EF-hand"/>
    <property type="match status" value="1"/>
</dbReference>
<dbReference type="PANTHER" id="PTHR10891">
    <property type="entry name" value="EF-HAND CALCIUM-BINDING DOMAIN CONTAINING PROTEIN"/>
    <property type="match status" value="1"/>
</dbReference>
<dbReference type="PROSITE" id="PS00018">
    <property type="entry name" value="EF_HAND_1"/>
    <property type="match status" value="2"/>
</dbReference>
<dbReference type="Proteomes" id="UP000639772">
    <property type="component" value="Unassembled WGS sequence"/>
</dbReference>
<dbReference type="InterPro" id="IPR011992">
    <property type="entry name" value="EF-hand-dom_pair"/>
</dbReference>
<keyword evidence="2" id="KW-0677">Repeat</keyword>
<reference evidence="5 6" key="1">
    <citation type="journal article" date="2020" name="Nat. Food">
        <title>A phased Vanilla planifolia genome enables genetic improvement of flavour and production.</title>
        <authorList>
            <person name="Hasing T."/>
            <person name="Tang H."/>
            <person name="Brym M."/>
            <person name="Khazi F."/>
            <person name="Huang T."/>
            <person name="Chambers A.H."/>
        </authorList>
    </citation>
    <scope>NUCLEOTIDE SEQUENCE [LARGE SCALE GENOMIC DNA]</scope>
    <source>
        <tissue evidence="5">Leaf</tissue>
    </source>
</reference>
<dbReference type="InterPro" id="IPR018247">
    <property type="entry name" value="EF_Hand_1_Ca_BS"/>
</dbReference>
<dbReference type="PROSITE" id="PS50222">
    <property type="entry name" value="EF_HAND_2"/>
    <property type="match status" value="2"/>
</dbReference>
<evidence type="ECO:0000313" key="6">
    <source>
        <dbReference type="Proteomes" id="UP000639772"/>
    </source>
</evidence>
<feature type="domain" description="EF-hand" evidence="4">
    <location>
        <begin position="148"/>
        <end position="182"/>
    </location>
</feature>
<dbReference type="EMBL" id="JADCNM010000005">
    <property type="protein sequence ID" value="KAG0482869.1"/>
    <property type="molecule type" value="Genomic_DNA"/>
</dbReference>
<keyword evidence="1" id="KW-0479">Metal-binding</keyword>
<dbReference type="SMART" id="SM00054">
    <property type="entry name" value="EFh"/>
    <property type="match status" value="2"/>
</dbReference>
<dbReference type="CDD" id="cd00051">
    <property type="entry name" value="EFh"/>
    <property type="match status" value="1"/>
</dbReference>
<dbReference type="GO" id="GO:0005509">
    <property type="term" value="F:calcium ion binding"/>
    <property type="evidence" value="ECO:0007669"/>
    <property type="project" value="InterPro"/>
</dbReference>
<dbReference type="AlphaFoldDB" id="A0A835R1X6"/>
<sequence>MEKISRELIGFLIVEAIFLLLKHSHEISLRILSLLACPSYSNAESTGKGKQRAEAAAESEVVVKATVSGADVALVMEKMGLKQEQEVVMEELWGPEEIAALFQEQGASIEEAKEAFAVFDENRDGYVDAGELQRALCRLGFGNERDCFGLDSCRNMIAVHDENRDGLIDFNEFFKMVECSFY</sequence>
<gene>
    <name evidence="5" type="ORF">HPP92_010953</name>
</gene>
<dbReference type="InterPro" id="IPR002048">
    <property type="entry name" value="EF_hand_dom"/>
</dbReference>
<proteinExistence type="predicted"/>
<keyword evidence="3" id="KW-0106">Calcium</keyword>
<evidence type="ECO:0000259" key="4">
    <source>
        <dbReference type="PROSITE" id="PS50222"/>
    </source>
</evidence>
<dbReference type="OrthoDB" id="26525at2759"/>
<dbReference type="InterPro" id="IPR039647">
    <property type="entry name" value="EF_hand_pair_protein_CML-like"/>
</dbReference>
<evidence type="ECO:0000256" key="1">
    <source>
        <dbReference type="ARBA" id="ARBA00022723"/>
    </source>
</evidence>
<dbReference type="SUPFAM" id="SSF47473">
    <property type="entry name" value="EF-hand"/>
    <property type="match status" value="1"/>
</dbReference>